<evidence type="ECO:0000256" key="1">
    <source>
        <dbReference type="SAM" id="Coils"/>
    </source>
</evidence>
<dbReference type="Proteomes" id="UP000053748">
    <property type="component" value="Unassembled WGS sequence"/>
</dbReference>
<organism evidence="2 3">
    <name type="scientific">Vibrio mimicus</name>
    <dbReference type="NCBI Taxonomy" id="674"/>
    <lineage>
        <taxon>Bacteria</taxon>
        <taxon>Pseudomonadati</taxon>
        <taxon>Pseudomonadota</taxon>
        <taxon>Gammaproteobacteria</taxon>
        <taxon>Vibrionales</taxon>
        <taxon>Vibrionaceae</taxon>
        <taxon>Vibrio</taxon>
    </lineage>
</organism>
<accession>A0A2J9VJ90</accession>
<sequence length="331" mass="38180">MGWKGTVRSINAAAKRADRNAKKRQRELELRRKQNAKMQELEEAAYEVEVFENYIEIIQSMHKECGDEIDWHSVLVSKEPAKPPFFNRLEIHAVNQKEKYKPSFIDRLFKRVESKIKSFDREIESAKKQDQVDFEKSLKKWQQDCKEWVESIEQAKLLIAGVPEAKINTIKELDPFSELDKLGSSLHFAVSDNSLLTINVNIHGEDIIPNEQKSLLKSGKLSVKKMPVGKFNELYQDYVCSSVLRIAREAFAILPDEFILINATDKLLNKVTGHLEEQNILSVYISRSKLYGLNMESIDPSDSMRNFIHKMSFKPTKGFEAVPSVEFEVNL</sequence>
<name>A0A2J9VJ90_VIBMI</name>
<reference evidence="2" key="1">
    <citation type="submission" date="2017-12" db="EMBL/GenBank/DDBJ databases">
        <title>FDA dAtabase for Regulatory Grade micrObial Sequences (FDA-ARGOS): Supporting development and validation of Infectious Disease Dx tests.</title>
        <authorList>
            <person name="Hoffmann M."/>
            <person name="Allard M."/>
            <person name="Evans P."/>
            <person name="Brown E."/>
            <person name="Tallon L.J."/>
            <person name="Sadzewicz L."/>
            <person name="Sengamalay N."/>
            <person name="Ott S."/>
            <person name="Godinez A."/>
            <person name="Nagaraj S."/>
            <person name="Vavikolanu K."/>
            <person name="Aluvathingal J."/>
            <person name="Nadendla S."/>
            <person name="Hobson J."/>
            <person name="Sichtig H."/>
        </authorList>
    </citation>
    <scope>NUCLEOTIDE SEQUENCE [LARGE SCALE GENOMIC DNA]</scope>
    <source>
        <strain evidence="2">FDAARGOS_113</strain>
    </source>
</reference>
<feature type="coiled-coil region" evidence="1">
    <location>
        <begin position="109"/>
        <end position="158"/>
    </location>
</feature>
<proteinExistence type="predicted"/>
<evidence type="ECO:0000313" key="2">
    <source>
        <dbReference type="EMBL" id="PNM63848.1"/>
    </source>
</evidence>
<dbReference type="OrthoDB" id="983149at2"/>
<keyword evidence="1" id="KW-0175">Coiled coil</keyword>
<dbReference type="RefSeq" id="WP_000539754.1">
    <property type="nucleotide sequence ID" value="NZ_CAWMSS010000002.1"/>
</dbReference>
<dbReference type="EMBL" id="LOSJ02000001">
    <property type="protein sequence ID" value="PNM63848.1"/>
    <property type="molecule type" value="Genomic_DNA"/>
</dbReference>
<comment type="caution">
    <text evidence="2">The sequence shown here is derived from an EMBL/GenBank/DDBJ whole genome shotgun (WGS) entry which is preliminary data.</text>
</comment>
<gene>
    <name evidence="2" type="ORF">AL544_002545</name>
</gene>
<protein>
    <submittedName>
        <fullName evidence="2">Uncharacterized protein</fullName>
    </submittedName>
</protein>
<evidence type="ECO:0000313" key="3">
    <source>
        <dbReference type="Proteomes" id="UP000053748"/>
    </source>
</evidence>
<keyword evidence="3" id="KW-1185">Reference proteome</keyword>
<dbReference type="AlphaFoldDB" id="A0A2J9VJ90"/>